<feature type="signal peptide" evidence="1">
    <location>
        <begin position="1"/>
        <end position="39"/>
    </location>
</feature>
<gene>
    <name evidence="2" type="ORF">NCTC8139_03157</name>
</gene>
<organism evidence="2 3">
    <name type="scientific">Gordonia paraffinivorans</name>
    <dbReference type="NCBI Taxonomy" id="175628"/>
    <lineage>
        <taxon>Bacteria</taxon>
        <taxon>Bacillati</taxon>
        <taxon>Actinomycetota</taxon>
        <taxon>Actinomycetes</taxon>
        <taxon>Mycobacteriales</taxon>
        <taxon>Gordoniaceae</taxon>
        <taxon>Gordonia</taxon>
    </lineage>
</organism>
<accession>A0ABD7V5S4</accession>
<dbReference type="RefSeq" id="WP_131734835.1">
    <property type="nucleotide sequence ID" value="NZ_CAACYD010000007.1"/>
</dbReference>
<dbReference type="Proteomes" id="UP000360750">
    <property type="component" value="Unassembled WGS sequence"/>
</dbReference>
<comment type="caution">
    <text evidence="2">The sequence shown here is derived from an EMBL/GenBank/DDBJ whole genome shotgun (WGS) entry which is preliminary data.</text>
</comment>
<protein>
    <submittedName>
        <fullName evidence="2">Uncharacterized protein</fullName>
    </submittedName>
</protein>
<dbReference type="GeneID" id="60751139"/>
<feature type="chain" id="PRO_5044815099" evidence="1">
    <location>
        <begin position="40"/>
        <end position="141"/>
    </location>
</feature>
<sequence length="141" mass="14248">MSGGAVGVRRLGRRCAGIVAALAAGGTTATLLAAPAAQAAPSGPVDAGVPLSSAVYGTNCTYPLTVPVNSSGWVTFWEIKPGLPPRFIGRDLPSGALASVTWVPRRIGDKYLVAVQNGQPSKPTPVRVRQGHGSGGACIAF</sequence>
<name>A0ABD7V5S4_9ACTN</name>
<evidence type="ECO:0000313" key="3">
    <source>
        <dbReference type="Proteomes" id="UP000360750"/>
    </source>
</evidence>
<dbReference type="AlphaFoldDB" id="A0ABD7V5S4"/>
<reference evidence="2 3" key="1">
    <citation type="submission" date="2019-02" db="EMBL/GenBank/DDBJ databases">
        <authorList>
            <consortium name="Pathogen Informatics"/>
        </authorList>
    </citation>
    <scope>NUCLEOTIDE SEQUENCE [LARGE SCALE GENOMIC DNA]</scope>
    <source>
        <strain evidence="2 3">3012STDY6756503</strain>
    </source>
</reference>
<evidence type="ECO:0000313" key="2">
    <source>
        <dbReference type="EMBL" id="VFA89590.1"/>
    </source>
</evidence>
<dbReference type="EMBL" id="CAACYD010000007">
    <property type="protein sequence ID" value="VFA89590.1"/>
    <property type="molecule type" value="Genomic_DNA"/>
</dbReference>
<evidence type="ECO:0000256" key="1">
    <source>
        <dbReference type="SAM" id="SignalP"/>
    </source>
</evidence>
<proteinExistence type="predicted"/>
<keyword evidence="1" id="KW-0732">Signal</keyword>